<dbReference type="EMBL" id="FOCC01000014">
    <property type="protein sequence ID" value="SEM93183.1"/>
    <property type="molecule type" value="Genomic_DNA"/>
</dbReference>
<dbReference type="SUPFAM" id="SSF49303">
    <property type="entry name" value="beta-Galactosidase/glucuronidase domain"/>
    <property type="match status" value="1"/>
</dbReference>
<dbReference type="InterPro" id="IPR006102">
    <property type="entry name" value="Ig-like_GH2"/>
</dbReference>
<evidence type="ECO:0000256" key="1">
    <source>
        <dbReference type="ARBA" id="ARBA00007401"/>
    </source>
</evidence>
<dbReference type="InterPro" id="IPR006101">
    <property type="entry name" value="Glyco_hydro_2"/>
</dbReference>
<comment type="caution">
    <text evidence="9">The sequence shown here is derived from an EMBL/GenBank/DDBJ whole genome shotgun (WGS) entry which is preliminary data.</text>
</comment>
<evidence type="ECO:0000259" key="7">
    <source>
        <dbReference type="Pfam" id="PF16355"/>
    </source>
</evidence>
<evidence type="ECO:0000313" key="9">
    <source>
        <dbReference type="EMBL" id="SEM93183.1"/>
    </source>
</evidence>
<evidence type="ECO:0000256" key="2">
    <source>
        <dbReference type="ARBA" id="ARBA00022801"/>
    </source>
</evidence>
<feature type="domain" description="Glycoside hydrolase family 2 immunoglobulin-like beta-sandwich" evidence="4">
    <location>
        <begin position="218"/>
        <end position="313"/>
    </location>
</feature>
<evidence type="ECO:0000256" key="3">
    <source>
        <dbReference type="ARBA" id="ARBA00023295"/>
    </source>
</evidence>
<sequence length="793" mass="88727">MRTKINLNHNWLFHLGELKLPPHEIAKKAYAFGGLTAALPAEKQSRLEVSPGGVHFLKLIAQGDEEVGLRNLCNTDLESSLDNSWRKIDLPHDWKVEIPYENNPQNLMEGSKPDDVGYYRKRFGLSEDFKDKKLVLDFEGVSRMADVWLNGAYLGHNNSGYTEFEFDVSGLVYFGDQENTLLVKADTTRGSEGWWYDGAGIYKNVSLKVLPKVHFNEDDLYVYTKGAKDGQASLGLEFTLENETFAAKKAEVTYQVAGIKKTISLDVPALGKTFYQEDLEVENPELWSPENPKLYTAKLETNEDKLEKSFGIRTFKYDQTGFYLNGKAYELHGICEHQDFAGVGVALNQDILDFKVKMMKQMGVNAWRSSHNFAAKELLDACDRLGVIVINENRLPEATPWRLNDLEKMVKKTRMNASIAFWSLGNEELTGNTDFGKRTMAELAKVVKKNDFEHLIISAELLSPEGFVDDDYLKNFDILGINYPEAGVMGSGADLIKESHPDLPMMSTENASYFSTRGIYKDDGDKCQCNNFGSMYSMVLPGKRNPGDPGVGGTARPEQVLAYLDSHKYMGGVFLWTGFDYFGEPSPFSWPGISSQFGIVDLCGFPKDYYYYYKAHWTKDAFVHLMPHWNAEGLEIEDGKTKVRAFSNQASAELFLNGQSLGKKVLSDCTADWDVEYAKGTLEVKAYDSFGKETAADVKQTAGKTASLELNTIYEGQVYDLVAVQALDQAGVAVPCENREISFEIYGGKIVGIGNGDPADISPYSLKQVKLFNGKALIIVKKAAKQLYRIVVK</sequence>
<dbReference type="SUPFAM" id="SSF49785">
    <property type="entry name" value="Galactose-binding domain-like"/>
    <property type="match status" value="1"/>
</dbReference>
<dbReference type="SUPFAM" id="SSF51445">
    <property type="entry name" value="(Trans)glycosidases"/>
    <property type="match status" value="1"/>
</dbReference>
<dbReference type="PANTHER" id="PTHR42732">
    <property type="entry name" value="BETA-GALACTOSIDASE"/>
    <property type="match status" value="1"/>
</dbReference>
<dbReference type="Gene3D" id="2.60.40.10">
    <property type="entry name" value="Immunoglobulins"/>
    <property type="match status" value="3"/>
</dbReference>
<proteinExistence type="inferred from homology"/>
<keyword evidence="2" id="KW-0378">Hydrolase</keyword>
<feature type="domain" description="Glycoside hydrolase family 2 catalytic" evidence="5">
    <location>
        <begin position="320"/>
        <end position="454"/>
    </location>
</feature>
<feature type="domain" description="DUF4982" evidence="7">
    <location>
        <begin position="639"/>
        <end position="695"/>
    </location>
</feature>
<evidence type="ECO:0000259" key="5">
    <source>
        <dbReference type="Pfam" id="PF02836"/>
    </source>
</evidence>
<evidence type="ECO:0000313" key="10">
    <source>
        <dbReference type="Proteomes" id="UP000182089"/>
    </source>
</evidence>
<dbReference type="Pfam" id="PF00703">
    <property type="entry name" value="Glyco_hydro_2"/>
    <property type="match status" value="1"/>
</dbReference>
<comment type="similarity">
    <text evidence="1">Belongs to the glycosyl hydrolase 2 family.</text>
</comment>
<dbReference type="Proteomes" id="UP000182089">
    <property type="component" value="Unassembled WGS sequence"/>
</dbReference>
<dbReference type="PRINTS" id="PR00132">
    <property type="entry name" value="GLHYDRLASE2"/>
</dbReference>
<accession>A0ABY1ADM6</accession>
<evidence type="ECO:0000259" key="4">
    <source>
        <dbReference type="Pfam" id="PF00703"/>
    </source>
</evidence>
<evidence type="ECO:0000259" key="8">
    <source>
        <dbReference type="Pfam" id="PF18565"/>
    </source>
</evidence>
<dbReference type="Pfam" id="PF16355">
    <property type="entry name" value="DUF4982"/>
    <property type="match status" value="1"/>
</dbReference>
<dbReference type="Gene3D" id="3.20.20.80">
    <property type="entry name" value="Glycosidases"/>
    <property type="match status" value="1"/>
</dbReference>
<feature type="domain" description="Glycoside hydrolase family 2" evidence="8">
    <location>
        <begin position="721"/>
        <end position="784"/>
    </location>
</feature>
<dbReference type="Pfam" id="PF02836">
    <property type="entry name" value="Glyco_hydro_2_C"/>
    <property type="match status" value="1"/>
</dbReference>
<evidence type="ECO:0000259" key="6">
    <source>
        <dbReference type="Pfam" id="PF02837"/>
    </source>
</evidence>
<dbReference type="InterPro" id="IPR006103">
    <property type="entry name" value="Glyco_hydro_2_cat"/>
</dbReference>
<dbReference type="InterPro" id="IPR017853">
    <property type="entry name" value="GH"/>
</dbReference>
<gene>
    <name evidence="9" type="ORF">SAMN05216431_11432</name>
</gene>
<organism evidence="9 10">
    <name type="scientific">Ligilactobacillus ruminis</name>
    <dbReference type="NCBI Taxonomy" id="1623"/>
    <lineage>
        <taxon>Bacteria</taxon>
        <taxon>Bacillati</taxon>
        <taxon>Bacillota</taxon>
        <taxon>Bacilli</taxon>
        <taxon>Lactobacillales</taxon>
        <taxon>Lactobacillaceae</taxon>
        <taxon>Ligilactobacillus</taxon>
    </lineage>
</organism>
<dbReference type="InterPro" id="IPR040605">
    <property type="entry name" value="Glyco_hydro2_dom5"/>
</dbReference>
<dbReference type="InterPro" id="IPR036156">
    <property type="entry name" value="Beta-gal/glucu_dom_sf"/>
</dbReference>
<dbReference type="InterPro" id="IPR013783">
    <property type="entry name" value="Ig-like_fold"/>
</dbReference>
<dbReference type="Pfam" id="PF18565">
    <property type="entry name" value="Glyco_hydro2_C5"/>
    <property type="match status" value="1"/>
</dbReference>
<dbReference type="InterPro" id="IPR006104">
    <property type="entry name" value="Glyco_hydro_2_N"/>
</dbReference>
<name>A0ABY1ADM6_9LACO</name>
<reference evidence="9 10" key="1">
    <citation type="submission" date="2016-10" db="EMBL/GenBank/DDBJ databases">
        <authorList>
            <person name="Varghese N."/>
            <person name="Submissions S."/>
        </authorList>
    </citation>
    <scope>NUCLEOTIDE SEQUENCE [LARGE SCALE GENOMIC DNA]</scope>
    <source>
        <strain evidence="9 10">WC1T17</strain>
    </source>
</reference>
<dbReference type="InterPro" id="IPR032311">
    <property type="entry name" value="DUF4982"/>
</dbReference>
<feature type="domain" description="Glycosyl hydrolases family 2 sugar binding" evidence="6">
    <location>
        <begin position="114"/>
        <end position="211"/>
    </location>
</feature>
<dbReference type="InterPro" id="IPR051913">
    <property type="entry name" value="GH2_Domain-Containing"/>
</dbReference>
<dbReference type="Pfam" id="PF02837">
    <property type="entry name" value="Glyco_hydro_2_N"/>
    <property type="match status" value="1"/>
</dbReference>
<dbReference type="InterPro" id="IPR008979">
    <property type="entry name" value="Galactose-bd-like_sf"/>
</dbReference>
<dbReference type="PANTHER" id="PTHR42732:SF1">
    <property type="entry name" value="BETA-MANNOSIDASE"/>
    <property type="match status" value="1"/>
</dbReference>
<protein>
    <submittedName>
        <fullName evidence="9">Beta-galactosidase</fullName>
    </submittedName>
</protein>
<dbReference type="Gene3D" id="2.60.120.260">
    <property type="entry name" value="Galactose-binding domain-like"/>
    <property type="match status" value="1"/>
</dbReference>
<keyword evidence="3" id="KW-0326">Glycosidase</keyword>